<sequence length="438" mass="43797">MTTLSAGNSQTQTLPAYDTLTLITSSEGVGSVVRLGDTPGQEVQGITAVAAGSPVIIGPYAALTRYNIICRAGSISYEIARADFATEGEIGQIPWDDIQDKPDFGTAAEADTDDFATAAQGALAESSVQVGGQAPASALVLGTTNEQGVTVLVNGNEMLVIDPIGNVGIGVSDPEAPLAVAGAITVEAGAVATKFDPTSGADLSVGTVSSHPVHIITGGTTGLSVQDGLSVFATPFMGGGYMGITGGSEFPTIPTNSGVWAVSGDGTSQLILSDATLTAGNQRAVFQWSASAASLGFLNETDGTVVSAITFNGGAASGIASLTLNSADGQISAAAGYTPDADQSIATKKYADDLDTANVKLTGDQTIAGVKTFSSVPVLPSADASTDDEAVRKALLDARLSAAQRTAIDALVSPVTDYADLAAATAAIKSVIDALKAT</sequence>
<dbReference type="EMBL" id="PVBR01000014">
    <property type="protein sequence ID" value="PRD42115.1"/>
    <property type="molecule type" value="Genomic_DNA"/>
</dbReference>
<accession>A0A2S9INM0</accession>
<name>A0A2S9INM0_9HYPH</name>
<evidence type="ECO:0000313" key="2">
    <source>
        <dbReference type="Proteomes" id="UP000239434"/>
    </source>
</evidence>
<protein>
    <submittedName>
        <fullName evidence="1">Uncharacterized protein</fullName>
    </submittedName>
</protein>
<comment type="caution">
    <text evidence="1">The sequence shown here is derived from an EMBL/GenBank/DDBJ whole genome shotgun (WGS) entry which is preliminary data.</text>
</comment>
<dbReference type="Gene3D" id="6.10.140.2190">
    <property type="match status" value="1"/>
</dbReference>
<evidence type="ECO:0000313" key="1">
    <source>
        <dbReference type="EMBL" id="PRD42115.1"/>
    </source>
</evidence>
<dbReference type="Proteomes" id="UP000239434">
    <property type="component" value="Unassembled WGS sequence"/>
</dbReference>
<keyword evidence="2" id="KW-1185">Reference proteome</keyword>
<reference evidence="1 2" key="1">
    <citation type="submission" date="2018-02" db="EMBL/GenBank/DDBJ databases">
        <title>The draft genome of Phyllobacterium sp. 1N-3.</title>
        <authorList>
            <person name="Liu L."/>
            <person name="Li L."/>
            <person name="Zhang X."/>
            <person name="Wang T."/>
            <person name="Liang L."/>
        </authorList>
    </citation>
    <scope>NUCLEOTIDE SEQUENCE [LARGE SCALE GENOMIC DNA]</scope>
    <source>
        <strain evidence="1 2">1N-3</strain>
    </source>
</reference>
<dbReference type="AlphaFoldDB" id="A0A2S9INM0"/>
<gene>
    <name evidence="1" type="ORF">C5748_18370</name>
</gene>
<organism evidence="1 2">
    <name type="scientific">Phyllobacterium phragmitis</name>
    <dbReference type="NCBI Taxonomy" id="2670329"/>
    <lineage>
        <taxon>Bacteria</taxon>
        <taxon>Pseudomonadati</taxon>
        <taxon>Pseudomonadota</taxon>
        <taxon>Alphaproteobacteria</taxon>
        <taxon>Hyphomicrobiales</taxon>
        <taxon>Phyllobacteriaceae</taxon>
        <taxon>Phyllobacterium</taxon>
    </lineage>
</organism>
<dbReference type="RefSeq" id="WP_105743383.1">
    <property type="nucleotide sequence ID" value="NZ_PVBR01000014.1"/>
</dbReference>
<proteinExistence type="predicted"/>